<organism evidence="5 6">
    <name type="scientific">Symbiodinium microadriaticum</name>
    <name type="common">Dinoflagellate</name>
    <name type="synonym">Zooxanthella microadriatica</name>
    <dbReference type="NCBI Taxonomy" id="2951"/>
    <lineage>
        <taxon>Eukaryota</taxon>
        <taxon>Sar</taxon>
        <taxon>Alveolata</taxon>
        <taxon>Dinophyceae</taxon>
        <taxon>Suessiales</taxon>
        <taxon>Symbiodiniaceae</taxon>
        <taxon>Symbiodinium</taxon>
    </lineage>
</organism>
<proteinExistence type="inferred from homology"/>
<dbReference type="Pfam" id="PF02543">
    <property type="entry name" value="Carbam_trans_N"/>
    <property type="match status" value="1"/>
</dbReference>
<feature type="region of interest" description="Disordered" evidence="2">
    <location>
        <begin position="1661"/>
        <end position="1701"/>
    </location>
</feature>
<keyword evidence="6" id="KW-1185">Reference proteome</keyword>
<feature type="compositionally biased region" description="Pro residues" evidence="2">
    <location>
        <begin position="2188"/>
        <end position="2201"/>
    </location>
</feature>
<dbReference type="Pfam" id="PF16861">
    <property type="entry name" value="Carbam_trans_C"/>
    <property type="match status" value="1"/>
</dbReference>
<dbReference type="OrthoDB" id="414294at2759"/>
<feature type="domain" description="Carbamoyltransferase" evidence="3">
    <location>
        <begin position="294"/>
        <end position="539"/>
    </location>
</feature>
<dbReference type="InterPro" id="IPR031730">
    <property type="entry name" value="Carbam_trans_C"/>
</dbReference>
<evidence type="ECO:0000259" key="4">
    <source>
        <dbReference type="Pfam" id="PF16861"/>
    </source>
</evidence>
<dbReference type="InterPro" id="IPR003696">
    <property type="entry name" value="Carbtransf_dom"/>
</dbReference>
<dbReference type="EMBL" id="LSRX01000042">
    <property type="protein sequence ID" value="OLQ12535.1"/>
    <property type="molecule type" value="Genomic_DNA"/>
</dbReference>
<feature type="region of interest" description="Disordered" evidence="2">
    <location>
        <begin position="2184"/>
        <end position="2219"/>
    </location>
</feature>
<sequence length="2219" mass="246504">MSANSHFMFPESTDLFEKALRAKVVVQHAGKQHVQPAKHAQIQSIPAAVQRVTGRGLTRQMHPTKELNLKLEVHAHGLRAPDDMKWHCAALALLPAVVESAGKVNFTIEVKQKLVPLSWDPSVESAMVAARRFASQHDLQSGSVWALAEEMGLNRAWTAAKHRQSPEVTEMPVHVGSRVRSPELPTGQSVISLYLGHDSGITVSQYGRIQCVLELERYFNIRYFRPNVSSPADRYQGEWHKALRAVEKHCEYEDGQKPSKFTDGVIVFAGDFECYQLWLRGVVTMIFTVERWHMVDHHEAHALMGYYSSPFHSNPSRTTMVLSYDGAGNDGSFNVYVASKGKFQRIAQLAYSLGNAYDVVGVLLPEVSGHPLTDFVDCNDTDVLNTSSNAKVVRVGAYYEKAYQKLSWAGKMMGYSAVGEVREDLRESMRFLLEECRAFIPGGMGLPLPIVRAACESLDGQRAVAATMQSEFEEFFLSRLEAFLRFLGGKVDSIVLTGGCALNVLTNQVVHDKLSSGKTGRDPDFFVPMAPNDSGLTVGGVWSVVPPPPGEQHLQYRGFPLWDLELLPHMARSHGARRLSKLGGIDYLAELLAGGPAWQRYPNRTADKPIIAVVRGRQEFGPRALGHRSLLAVPDSEEMRDRMNRLKARAWYRPVAPMVADEAMVQVFGRAVHSPYMTMAPQVLPEIRKQFPAMAHLDGTARHQSVSEGDEPWIHALLLAVGRLTGLAALINTSFNSKGKPIVNRARECLKMLDELPDLDFVLIEDYLFAKRLNPCECNSQPQHLNSQFTMVDALDELDHQLLETEHALQAIEAQLRGEAAPLELPIQRGRARLQEQIPGRWCRAAALPTWRTGPRRSTSTGAKGRSRLGGRFSTEARWPAKRLEEAEAPLLHPSDSFLSTSVVSKGAVIAPPDSLKPRQIQEARRWLKHIATETNSKEAAAHLAKPGLEGIAAAWQALLQEEDTCQAAGDDFLDDASTAAGSDLSELLSVGSVESAGPGPGAYEPKFEALRPSLAKGAPSFDRYQARARPQEPPEEALSSYVHPGWDVNPDQHWQDYGVLALLGKQRFLYELSSAAIRFVTALIKRSIMAAKNTFLQGVAGEDHQGAAKILQRVKKAGMGGRSSRPISRPLPLLLHPEDGSVITTRVQRDDVWMLHFGKQEQGQALPIESFIRDAASSCLDDNVEWSIDMLPSYSDIEQVLRDIPRNKAAGLDNIPGEVLKAAPAAAARFLFPLFIKSMLLQRQPLQWRGGILYEAFKRSGLQSSVENYRSLFVSSYVAKTYHRVVRNKTQSYCRDELHPMHLGSRRQAPVTFASLFVLSHMRWCHRTKTSAAVLFLDTSAAYYRLVRELAVGDIRSDDTVVNLFRTFGLDEDDLHELLHTVQEGGMLAQAGAPDALRQVVKDLHLHTWFVSRFSDGTRVCSSLAGSRPGESWADLIYAYIYGRVLHKVHEYAVAEQLTHSVPYDSTAGIFATDQCDEDLSATDTTWADDSAFPLADVDPEALVRKTIRLCTLVISFCEGHGMAPNLKPGKTGSFLKELNASTYQTWMLGLLVTDVGPHEDWPGISLATWPEWHSLLRHQPQRLRRRLRCMDELPPTGELPLVRNAMHVARSSGQKDDWPRIYEPVMVASLCFKGKGKALTRSDPWSTATVDCVLQEEAPAPPAPPAPAPSFRCRGGKILPLPKTQPRRGTEGRRDADAAANRPLCYDGWTSERVEVTVPVATLGPADKEHCYAETGRLTRLQADDKPGPGAYETSELLPGPSALMGPEPLPKEEKATPGPASYDLRQSQAHIYPRGFAADLGAAREDPTQRVPTYVARYGPLEPQWEVTRARSPSATIPPEESYEVLRAQALMRGRAPASGTGFCVGPGAYDALIAPLLRPDRAVLHWRPLRSGLPEHLQALFRLRPDSRPLLDVEADLLLRRRHAAPIILPLPKPRLRRSWSAGDIWRFYLPELDPPMGLANFARNLDFDDWQEHARRREELEARHARHLWPSLRLSYSLPDLRITHERAPEADFGLAQGRDSGKLDEDEDVEGDVLLLSLEAERHLLHPRAHGFVDMDRQLGRTDGLSEEVDDFEELILSPKRPAEHIPCFVDMARDTGRPAEPEMDPHIWAEDQHERVFCYKPLVGAAGEEEELDLPMKCLPPGPCTDFGRPVGRPGLDPRALEEPVEDEDGDVLLLHWTPRFVPPPPPPPPPLPAPDEDARGIPPVPPPPPPT</sequence>
<dbReference type="GO" id="GO:0003824">
    <property type="term" value="F:catalytic activity"/>
    <property type="evidence" value="ECO:0007669"/>
    <property type="project" value="InterPro"/>
</dbReference>
<dbReference type="Gene3D" id="3.30.420.40">
    <property type="match status" value="1"/>
</dbReference>
<comment type="similarity">
    <text evidence="1">Belongs to the NodU/CmcH family.</text>
</comment>
<dbReference type="Proteomes" id="UP000186817">
    <property type="component" value="Unassembled WGS sequence"/>
</dbReference>
<accession>A0A1Q9EYS6</accession>
<name>A0A1Q9EYS6_SYMMI</name>
<reference evidence="5 6" key="1">
    <citation type="submission" date="2016-02" db="EMBL/GenBank/DDBJ databases">
        <title>Genome analysis of coral dinoflagellate symbionts highlights evolutionary adaptations to a symbiotic lifestyle.</title>
        <authorList>
            <person name="Aranda M."/>
            <person name="Li Y."/>
            <person name="Liew Y.J."/>
            <person name="Baumgarten S."/>
            <person name="Simakov O."/>
            <person name="Wilson M."/>
            <person name="Piel J."/>
            <person name="Ashoor H."/>
            <person name="Bougouffa S."/>
            <person name="Bajic V.B."/>
            <person name="Ryu T."/>
            <person name="Ravasi T."/>
            <person name="Bayer T."/>
            <person name="Micklem G."/>
            <person name="Kim H."/>
            <person name="Bhak J."/>
            <person name="Lajeunesse T.C."/>
            <person name="Voolstra C.R."/>
        </authorList>
    </citation>
    <scope>NUCLEOTIDE SEQUENCE [LARGE SCALE GENOMIC DNA]</scope>
    <source>
        <strain evidence="5 6">CCMP2467</strain>
    </source>
</reference>
<dbReference type="InterPro" id="IPR051338">
    <property type="entry name" value="NodU/CmcH_Carbamoyltrnsfr"/>
</dbReference>
<evidence type="ECO:0000256" key="1">
    <source>
        <dbReference type="ARBA" id="ARBA00006129"/>
    </source>
</evidence>
<dbReference type="PANTHER" id="PTHR34847">
    <property type="entry name" value="NODULATION PROTEIN U"/>
    <property type="match status" value="1"/>
</dbReference>
<evidence type="ECO:0000313" key="5">
    <source>
        <dbReference type="EMBL" id="OLQ12535.1"/>
    </source>
</evidence>
<feature type="compositionally biased region" description="Basic and acidic residues" evidence="2">
    <location>
        <begin position="1690"/>
        <end position="1699"/>
    </location>
</feature>
<feature type="compositionally biased region" description="Pro residues" evidence="2">
    <location>
        <begin position="1661"/>
        <end position="1670"/>
    </location>
</feature>
<feature type="region of interest" description="Disordered" evidence="2">
    <location>
        <begin position="1742"/>
        <end position="1784"/>
    </location>
</feature>
<dbReference type="Gene3D" id="3.90.870.20">
    <property type="entry name" value="Carbamoyltransferase, C-terminal domain"/>
    <property type="match status" value="1"/>
</dbReference>
<feature type="domain" description="Carbamoyltransferase C-terminal" evidence="4">
    <location>
        <begin position="606"/>
        <end position="771"/>
    </location>
</feature>
<feature type="compositionally biased region" description="Pro residues" evidence="2">
    <location>
        <begin position="2210"/>
        <end position="2219"/>
    </location>
</feature>
<comment type="caution">
    <text evidence="5">The sequence shown here is derived from an EMBL/GenBank/DDBJ whole genome shotgun (WGS) entry which is preliminary data.</text>
</comment>
<evidence type="ECO:0000259" key="3">
    <source>
        <dbReference type="Pfam" id="PF02543"/>
    </source>
</evidence>
<evidence type="ECO:0000256" key="2">
    <source>
        <dbReference type="SAM" id="MobiDB-lite"/>
    </source>
</evidence>
<gene>
    <name evidence="5" type="ORF">AK812_SmicGene3549</name>
</gene>
<dbReference type="CDD" id="cd24033">
    <property type="entry name" value="ASKHA_NBD_NodU_CmcH-like_N"/>
    <property type="match status" value="1"/>
</dbReference>
<evidence type="ECO:0000313" key="6">
    <source>
        <dbReference type="Proteomes" id="UP000186817"/>
    </source>
</evidence>
<protein>
    <submittedName>
        <fullName evidence="5">Uncharacterized protein</fullName>
    </submittedName>
</protein>
<dbReference type="InterPro" id="IPR038152">
    <property type="entry name" value="Carbam_trans_C_sf"/>
</dbReference>
<dbReference type="PANTHER" id="PTHR34847:SF1">
    <property type="entry name" value="NODULATION PROTEIN U"/>
    <property type="match status" value="1"/>
</dbReference>